<accession>X7EAR9</accession>
<dbReference type="PATRIC" id="fig|1449350.3.peg.3660"/>
<dbReference type="Pfam" id="PF19040">
    <property type="entry name" value="SGNH"/>
    <property type="match status" value="1"/>
</dbReference>
<feature type="transmembrane region" description="Helical" evidence="1">
    <location>
        <begin position="6"/>
        <end position="24"/>
    </location>
</feature>
<keyword evidence="1" id="KW-0812">Transmembrane</keyword>
<dbReference type="Pfam" id="PF01757">
    <property type="entry name" value="Acyl_transf_3"/>
    <property type="match status" value="1"/>
</dbReference>
<feature type="transmembrane region" description="Helical" evidence="1">
    <location>
        <begin position="193"/>
        <end position="209"/>
    </location>
</feature>
<proteinExistence type="predicted"/>
<comment type="caution">
    <text evidence="4">The sequence shown here is derived from an EMBL/GenBank/DDBJ whole genome shotgun (WGS) entry which is preliminary data.</text>
</comment>
<keyword evidence="1" id="KW-0472">Membrane</keyword>
<dbReference type="GO" id="GO:0016747">
    <property type="term" value="F:acyltransferase activity, transferring groups other than amino-acyl groups"/>
    <property type="evidence" value="ECO:0007669"/>
    <property type="project" value="InterPro"/>
</dbReference>
<feature type="transmembrane region" description="Helical" evidence="1">
    <location>
        <begin position="284"/>
        <end position="302"/>
    </location>
</feature>
<feature type="transmembrane region" description="Helical" evidence="1">
    <location>
        <begin position="45"/>
        <end position="64"/>
    </location>
</feature>
<feature type="domain" description="SGNH" evidence="3">
    <location>
        <begin position="367"/>
        <end position="627"/>
    </location>
</feature>
<feature type="domain" description="Acyltransferase 3" evidence="2">
    <location>
        <begin position="4"/>
        <end position="300"/>
    </location>
</feature>
<feature type="transmembrane region" description="Helical" evidence="1">
    <location>
        <begin position="215"/>
        <end position="232"/>
    </location>
</feature>
<dbReference type="GO" id="GO:0016020">
    <property type="term" value="C:membrane"/>
    <property type="evidence" value="ECO:0007669"/>
    <property type="project" value="TreeGrafter"/>
</dbReference>
<organism evidence="4 5">
    <name type="scientific">Roseivivax halodurans JCM 10272</name>
    <dbReference type="NCBI Taxonomy" id="1449350"/>
    <lineage>
        <taxon>Bacteria</taxon>
        <taxon>Pseudomonadati</taxon>
        <taxon>Pseudomonadota</taxon>
        <taxon>Alphaproteobacteria</taxon>
        <taxon>Rhodobacterales</taxon>
        <taxon>Roseobacteraceae</taxon>
        <taxon>Roseivivax</taxon>
    </lineage>
</organism>
<keyword evidence="5" id="KW-1185">Reference proteome</keyword>
<feature type="transmembrane region" description="Helical" evidence="1">
    <location>
        <begin position="244"/>
        <end position="264"/>
    </location>
</feature>
<keyword evidence="1" id="KW-1133">Transmembrane helix</keyword>
<evidence type="ECO:0000259" key="3">
    <source>
        <dbReference type="Pfam" id="PF19040"/>
    </source>
</evidence>
<evidence type="ECO:0000313" key="4">
    <source>
        <dbReference type="EMBL" id="ETX13184.1"/>
    </source>
</evidence>
<evidence type="ECO:0000259" key="2">
    <source>
        <dbReference type="Pfam" id="PF01757"/>
    </source>
</evidence>
<evidence type="ECO:0000256" key="1">
    <source>
        <dbReference type="SAM" id="Phobius"/>
    </source>
</evidence>
<dbReference type="InterPro" id="IPR043968">
    <property type="entry name" value="SGNH"/>
</dbReference>
<protein>
    <recommendedName>
        <fullName evidence="6">Acyltransferase</fullName>
    </recommendedName>
</protein>
<dbReference type="eggNOG" id="COG1835">
    <property type="taxonomic scope" value="Bacteria"/>
</dbReference>
<dbReference type="PANTHER" id="PTHR23028">
    <property type="entry name" value="ACETYLTRANSFERASE"/>
    <property type="match status" value="1"/>
</dbReference>
<feature type="transmembrane region" description="Helical" evidence="1">
    <location>
        <begin position="76"/>
        <end position="95"/>
    </location>
</feature>
<dbReference type="GO" id="GO:0009103">
    <property type="term" value="P:lipopolysaccharide biosynthetic process"/>
    <property type="evidence" value="ECO:0007669"/>
    <property type="project" value="TreeGrafter"/>
</dbReference>
<reference evidence="4 5" key="1">
    <citation type="submission" date="2014-01" db="EMBL/GenBank/DDBJ databases">
        <title>Roseivivax halodurans JCM 10272 Genome Sequencing.</title>
        <authorList>
            <person name="Lai Q."/>
            <person name="Li G."/>
            <person name="Shao Z."/>
        </authorList>
    </citation>
    <scope>NUCLEOTIDE SEQUENCE [LARGE SCALE GENOMIC DNA]</scope>
    <source>
        <strain evidence="4 5">JCM 10272</strain>
    </source>
</reference>
<feature type="transmembrane region" description="Helical" evidence="1">
    <location>
        <begin position="318"/>
        <end position="339"/>
    </location>
</feature>
<sequence length="641" mass="69190">MPGGFVGVDVFFVISGFLITTIISREIAEGRFSILNFYERRIRRIFPALFVVIAACLAGASYLFAPEDLANAAQSAVAAVLFSANILFFLEAGYFDTASYAKPLLHTWSLGIEEQFYIVLPLLLIAIARMKARAALWIGGLTAASLGLSIATTQMVPTAAYYLLPWRAWELGIGAMLAYLSIGMLSRPVWREIAAAAGLLMILGSALVITRATPFPGAAAIFPTVGAALLIASGRHGPSLTGRLLSMALPVWIGRLSYSLYLWHWPVIVAFVYSAMRMPTGLEAAGLFAVALVLSWISYRLVEQPFRHPADAAGRRRIFIIAGLAASVLVVSGVGLYAARGLPGRLPPDLRELAAFSHDQPDWMGACYRGKTVEETWAEPCLFGAEGARTRVAVWGDSHAPTIIPAIEAGARAEGLTVALFARDGCPPIKGLQVFWIGQPHDCSAFLEETYDRMLNESDIALVIIAVRAPIYGQGWLPYGLAEIDRAPLLIGDSSAPLPPDADRVAYFLEGLDRTVADLRSAGKEVALVYPLPEAGFDVPMALVRAGVRRSGAAPIVERQQYDARAARLAEGYDAITARHGAMRIRLETAFCRDGEDCTLVYEGIPVFRDSNHLTATMSAALSDRFELALDTISGGGRRAE</sequence>
<dbReference type="Proteomes" id="UP000022447">
    <property type="component" value="Unassembled WGS sequence"/>
</dbReference>
<dbReference type="InterPro" id="IPR002656">
    <property type="entry name" value="Acyl_transf_3_dom"/>
</dbReference>
<dbReference type="AlphaFoldDB" id="X7EAR9"/>
<name>X7EAR9_9RHOB</name>
<dbReference type="EMBL" id="JALZ01000034">
    <property type="protein sequence ID" value="ETX13184.1"/>
    <property type="molecule type" value="Genomic_DNA"/>
</dbReference>
<feature type="transmembrane region" description="Helical" evidence="1">
    <location>
        <begin position="168"/>
        <end position="186"/>
    </location>
</feature>
<dbReference type="STRING" id="1449350.OCH239_13010"/>
<evidence type="ECO:0008006" key="6">
    <source>
        <dbReference type="Google" id="ProtNLM"/>
    </source>
</evidence>
<dbReference type="InterPro" id="IPR050879">
    <property type="entry name" value="Acyltransferase_3"/>
</dbReference>
<dbReference type="PANTHER" id="PTHR23028:SF53">
    <property type="entry name" value="ACYL_TRANSF_3 DOMAIN-CONTAINING PROTEIN"/>
    <property type="match status" value="1"/>
</dbReference>
<gene>
    <name evidence="4" type="ORF">OCH239_13010</name>
</gene>
<evidence type="ECO:0000313" key="5">
    <source>
        <dbReference type="Proteomes" id="UP000022447"/>
    </source>
</evidence>
<feature type="transmembrane region" description="Helical" evidence="1">
    <location>
        <begin position="134"/>
        <end position="156"/>
    </location>
</feature>